<dbReference type="RefSeq" id="XP_062800650.1">
    <property type="nucleotide sequence ID" value="XM_062940604.1"/>
</dbReference>
<evidence type="ECO:0000313" key="3">
    <source>
        <dbReference type="Proteomes" id="UP001323617"/>
    </source>
</evidence>
<sequence>MPAHIRHTALSPWLRLSRSPDFHSAICSKVSAVHLHRWTIHDSARLNTQSLFTPAPPPTLPKNPDLTTGPRIRKQDNSGEADIGELGQEGLPSLRPPRRDGRGAGVKKRGKEPGRAWPATTLSDTLNDTHTERDSQFLRHRIVDNISHYQL</sequence>
<dbReference type="EMBL" id="JAFFHC010000004">
    <property type="protein sequence ID" value="KAK4677180.1"/>
    <property type="molecule type" value="Genomic_DNA"/>
</dbReference>
<evidence type="ECO:0000313" key="2">
    <source>
        <dbReference type="EMBL" id="KAK4677180.1"/>
    </source>
</evidence>
<proteinExistence type="predicted"/>
<comment type="caution">
    <text evidence="2">The sequence shown here is derived from an EMBL/GenBank/DDBJ whole genome shotgun (WGS) entry which is preliminary data.</text>
</comment>
<organism evidence="2 3">
    <name type="scientific">Podospora pseudoanserina</name>
    <dbReference type="NCBI Taxonomy" id="2609844"/>
    <lineage>
        <taxon>Eukaryota</taxon>
        <taxon>Fungi</taxon>
        <taxon>Dikarya</taxon>
        <taxon>Ascomycota</taxon>
        <taxon>Pezizomycotina</taxon>
        <taxon>Sordariomycetes</taxon>
        <taxon>Sordariomycetidae</taxon>
        <taxon>Sordariales</taxon>
        <taxon>Podosporaceae</taxon>
        <taxon>Podospora</taxon>
    </lineage>
</organism>
<protein>
    <submittedName>
        <fullName evidence="2">Uncharacterized protein</fullName>
    </submittedName>
</protein>
<feature type="region of interest" description="Disordered" evidence="1">
    <location>
        <begin position="49"/>
        <end position="128"/>
    </location>
</feature>
<name>A0ABR0I9Y1_9PEZI</name>
<dbReference type="Proteomes" id="UP001323617">
    <property type="component" value="Unassembled WGS sequence"/>
</dbReference>
<gene>
    <name evidence="2" type="ORF">QC764_0068110</name>
</gene>
<evidence type="ECO:0000256" key="1">
    <source>
        <dbReference type="SAM" id="MobiDB-lite"/>
    </source>
</evidence>
<dbReference type="GeneID" id="87961235"/>
<keyword evidence="3" id="KW-1185">Reference proteome</keyword>
<accession>A0ABR0I9Y1</accession>
<reference evidence="2 3" key="1">
    <citation type="journal article" date="2023" name="bioRxiv">
        <title>High-quality genome assemblies of four members of thePodospora anserinaspecies complex.</title>
        <authorList>
            <person name="Ament-Velasquez S.L."/>
            <person name="Vogan A.A."/>
            <person name="Wallerman O."/>
            <person name="Hartmann F."/>
            <person name="Gautier V."/>
            <person name="Silar P."/>
            <person name="Giraud T."/>
            <person name="Johannesson H."/>
        </authorList>
    </citation>
    <scope>NUCLEOTIDE SEQUENCE [LARGE SCALE GENOMIC DNA]</scope>
    <source>
        <strain evidence="2 3">CBS 124.78</strain>
    </source>
</reference>